<dbReference type="InterPro" id="IPR036264">
    <property type="entry name" value="Bact_exopeptidase_dim_dom"/>
</dbReference>
<dbReference type="Gene3D" id="3.40.630.10">
    <property type="entry name" value="Zn peptidases"/>
    <property type="match status" value="1"/>
</dbReference>
<evidence type="ECO:0000313" key="7">
    <source>
        <dbReference type="Proteomes" id="UP000245802"/>
    </source>
</evidence>
<dbReference type="InterPro" id="IPR011650">
    <property type="entry name" value="Peptidase_M20_dimer"/>
</dbReference>
<dbReference type="SUPFAM" id="SSF53187">
    <property type="entry name" value="Zn-dependent exopeptidases"/>
    <property type="match status" value="1"/>
</dbReference>
<dbReference type="SUPFAM" id="SSF55031">
    <property type="entry name" value="Bacterial exopeptidase dimerisation domain"/>
    <property type="match status" value="1"/>
</dbReference>
<dbReference type="GO" id="GO:0050118">
    <property type="term" value="F:N-acetyldiaminopimelate deacetylase activity"/>
    <property type="evidence" value="ECO:0007669"/>
    <property type="project" value="UniProtKB-ARBA"/>
</dbReference>
<keyword evidence="4" id="KW-0732">Signal</keyword>
<feature type="binding site" evidence="2">
    <location>
        <position position="222"/>
    </location>
    <ligand>
        <name>Mn(2+)</name>
        <dbReference type="ChEBI" id="CHEBI:29035"/>
        <label>2</label>
    </ligand>
</feature>
<dbReference type="GO" id="GO:0019877">
    <property type="term" value="P:diaminopimelate biosynthetic process"/>
    <property type="evidence" value="ECO:0007669"/>
    <property type="project" value="UniProtKB-ARBA"/>
</dbReference>
<name>A0A2Z3GS58_9BACT</name>
<sequence>MPHRPLATLAALLSVLTVSGLEPQPTSTPQPAQPVPKSPPAAPEWVQARLAAVDKKLDGEIRQLVALYQHIHTHPELSLMEVNTAKRLADEMRKTGCDVTEKVGGNGVVAVLKNGPGPVVLIRTDMDALPITEQTGLPYASKVRVKNRDGVEVGVMHACGHDIHMASWIGTARVLAALKDQWSGTVVFIGQPAEEIVAGAKQMLDAGLYTKFPKPDYALALHSDPLYPVGTLGYSEGLAMANSDTVDILVKGKGGHGASPHVTIDPIVLAARIVLDLQTIVSRETDPLDPVVVTVGSIHGGTKHNIIPNEVKLQLTVRTTTTATRDRVLKAIDRIAKAAALGANAPAPEVKVSLDEFTPATYNDIDLAKKCGGLFREILGAESVRGNRKPVMGAEDFSRYSEGKTPIFIYFIGTISKEKYDAAQKPEAPRLPGMHTDAYAPVPEPSIRTGVRTMSLAAMKLLPKEK</sequence>
<organism evidence="6 7">
    <name type="scientific">Gemmata obscuriglobus</name>
    <dbReference type="NCBI Taxonomy" id="114"/>
    <lineage>
        <taxon>Bacteria</taxon>
        <taxon>Pseudomonadati</taxon>
        <taxon>Planctomycetota</taxon>
        <taxon>Planctomycetia</taxon>
        <taxon>Gemmatales</taxon>
        <taxon>Gemmataceae</taxon>
        <taxon>Gemmata</taxon>
    </lineage>
</organism>
<keyword evidence="2" id="KW-0479">Metal-binding</keyword>
<feature type="chain" id="PRO_5016436198" evidence="4">
    <location>
        <begin position="21"/>
        <end position="466"/>
    </location>
</feature>
<dbReference type="KEGG" id="gog:C1280_09350"/>
<feature type="region of interest" description="Disordered" evidence="3">
    <location>
        <begin position="21"/>
        <end position="42"/>
    </location>
</feature>
<dbReference type="GO" id="GO:0046872">
    <property type="term" value="F:metal ion binding"/>
    <property type="evidence" value="ECO:0007669"/>
    <property type="project" value="UniProtKB-KW"/>
</dbReference>
<dbReference type="InterPro" id="IPR002933">
    <property type="entry name" value="Peptidase_M20"/>
</dbReference>
<dbReference type="AlphaFoldDB" id="A0A2Z3GS58"/>
<dbReference type="PIRSF" id="PIRSF005962">
    <property type="entry name" value="Pept_M20D_amidohydro"/>
    <property type="match status" value="1"/>
</dbReference>
<evidence type="ECO:0000256" key="1">
    <source>
        <dbReference type="ARBA" id="ARBA00022801"/>
    </source>
</evidence>
<keyword evidence="1 6" id="KW-0378">Hydrolase</keyword>
<gene>
    <name evidence="6" type="ORF">C1280_09350</name>
</gene>
<feature type="signal peptide" evidence="4">
    <location>
        <begin position="1"/>
        <end position="20"/>
    </location>
</feature>
<comment type="cofactor">
    <cofactor evidence="2">
        <name>Mn(2+)</name>
        <dbReference type="ChEBI" id="CHEBI:29035"/>
    </cofactor>
    <text evidence="2">The Mn(2+) ion enhances activity.</text>
</comment>
<evidence type="ECO:0000256" key="4">
    <source>
        <dbReference type="SAM" id="SignalP"/>
    </source>
</evidence>
<dbReference type="Proteomes" id="UP000245802">
    <property type="component" value="Chromosome"/>
</dbReference>
<dbReference type="Pfam" id="PF01546">
    <property type="entry name" value="Peptidase_M20"/>
    <property type="match status" value="1"/>
</dbReference>
<feature type="domain" description="Peptidase M20 dimerisation" evidence="5">
    <location>
        <begin position="243"/>
        <end position="340"/>
    </location>
</feature>
<evidence type="ECO:0000256" key="3">
    <source>
        <dbReference type="SAM" id="MobiDB-lite"/>
    </source>
</evidence>
<feature type="binding site" evidence="2">
    <location>
        <position position="161"/>
    </location>
    <ligand>
        <name>Mn(2+)</name>
        <dbReference type="ChEBI" id="CHEBI:29035"/>
        <label>2</label>
    </ligand>
</feature>
<dbReference type="InterPro" id="IPR017439">
    <property type="entry name" value="Amidohydrolase"/>
</dbReference>
<evidence type="ECO:0000256" key="2">
    <source>
        <dbReference type="PIRSR" id="PIRSR005962-1"/>
    </source>
</evidence>
<accession>A0A2Z3GS58</accession>
<proteinExistence type="predicted"/>
<feature type="binding site" evidence="2">
    <location>
        <position position="195"/>
    </location>
    <ligand>
        <name>Mn(2+)</name>
        <dbReference type="ChEBI" id="CHEBI:29035"/>
        <label>2</label>
    </ligand>
</feature>
<reference evidence="6 7" key="1">
    <citation type="submission" date="2018-01" db="EMBL/GenBank/DDBJ databases">
        <title>G. obscuriglobus.</title>
        <authorList>
            <person name="Franke J."/>
            <person name="Blomberg W."/>
            <person name="Selmecki A."/>
        </authorList>
    </citation>
    <scope>NUCLEOTIDE SEQUENCE [LARGE SCALE GENOMIC DNA]</scope>
    <source>
        <strain evidence="6 7">DSM 5831</strain>
    </source>
</reference>
<keyword evidence="2" id="KW-0464">Manganese</keyword>
<dbReference type="PANTHER" id="PTHR11014">
    <property type="entry name" value="PEPTIDASE M20 FAMILY MEMBER"/>
    <property type="match status" value="1"/>
</dbReference>
<protein>
    <submittedName>
        <fullName evidence="6">Amidohydrolase</fullName>
    </submittedName>
</protein>
<feature type="binding site" evidence="2">
    <location>
        <position position="435"/>
    </location>
    <ligand>
        <name>Mn(2+)</name>
        <dbReference type="ChEBI" id="CHEBI:29035"/>
        <label>2</label>
    </ligand>
</feature>
<keyword evidence="7" id="KW-1185">Reference proteome</keyword>
<dbReference type="PANTHER" id="PTHR11014:SF63">
    <property type="entry name" value="METALLOPEPTIDASE, PUTATIVE (AFU_ORTHOLOGUE AFUA_6G09600)-RELATED"/>
    <property type="match status" value="1"/>
</dbReference>
<feature type="binding site" evidence="2">
    <location>
        <position position="159"/>
    </location>
    <ligand>
        <name>Mn(2+)</name>
        <dbReference type="ChEBI" id="CHEBI:29035"/>
        <label>2</label>
    </ligand>
</feature>
<dbReference type="NCBIfam" id="TIGR01891">
    <property type="entry name" value="amidohydrolases"/>
    <property type="match status" value="1"/>
</dbReference>
<dbReference type="RefSeq" id="WP_010041365.1">
    <property type="nucleotide sequence ID" value="NZ_CP025958.1"/>
</dbReference>
<feature type="compositionally biased region" description="Pro residues" evidence="3">
    <location>
        <begin position="26"/>
        <end position="42"/>
    </location>
</feature>
<dbReference type="FunFam" id="3.30.70.360:FF:000001">
    <property type="entry name" value="N-acetyldiaminopimelate deacetylase"/>
    <property type="match status" value="1"/>
</dbReference>
<evidence type="ECO:0000259" key="5">
    <source>
        <dbReference type="Pfam" id="PF07687"/>
    </source>
</evidence>
<dbReference type="Pfam" id="PF07687">
    <property type="entry name" value="M20_dimer"/>
    <property type="match status" value="1"/>
</dbReference>
<dbReference type="EMBL" id="CP025958">
    <property type="protein sequence ID" value="AWM37209.1"/>
    <property type="molecule type" value="Genomic_DNA"/>
</dbReference>
<evidence type="ECO:0000313" key="6">
    <source>
        <dbReference type="EMBL" id="AWM37209.1"/>
    </source>
</evidence>
<dbReference type="OrthoDB" id="9776731at2"/>
<dbReference type="Gene3D" id="3.30.70.360">
    <property type="match status" value="1"/>
</dbReference>